<dbReference type="EMBL" id="QXFZ01000860">
    <property type="protein sequence ID" value="KAE9102804.1"/>
    <property type="molecule type" value="Genomic_DNA"/>
</dbReference>
<evidence type="ECO:0000313" key="13">
    <source>
        <dbReference type="Proteomes" id="UP000437068"/>
    </source>
</evidence>
<name>A0A6A3YNJ2_9STRA</name>
<evidence type="ECO:0000313" key="18">
    <source>
        <dbReference type="Proteomes" id="UP000476176"/>
    </source>
</evidence>
<evidence type="ECO:0000313" key="11">
    <source>
        <dbReference type="Proteomes" id="UP000429523"/>
    </source>
</evidence>
<evidence type="ECO:0000313" key="2">
    <source>
        <dbReference type="EMBL" id="KAE8934366.1"/>
    </source>
</evidence>
<organism evidence="9 14">
    <name type="scientific">Phytophthora fragariae</name>
    <dbReference type="NCBI Taxonomy" id="53985"/>
    <lineage>
        <taxon>Eukaryota</taxon>
        <taxon>Sar</taxon>
        <taxon>Stramenopiles</taxon>
        <taxon>Oomycota</taxon>
        <taxon>Peronosporomycetes</taxon>
        <taxon>Peronosporales</taxon>
        <taxon>Peronosporaceae</taxon>
        <taxon>Phytophthora</taxon>
    </lineage>
</organism>
<accession>A0A6A3YNJ2</accession>
<dbReference type="EMBL" id="QXGF01000915">
    <property type="protein sequence ID" value="KAE8934366.1"/>
    <property type="molecule type" value="Genomic_DNA"/>
</dbReference>
<dbReference type="Proteomes" id="UP000441208">
    <property type="component" value="Unassembled WGS sequence"/>
</dbReference>
<dbReference type="Proteomes" id="UP000440367">
    <property type="component" value="Unassembled WGS sequence"/>
</dbReference>
<dbReference type="EMBL" id="QXGC01000818">
    <property type="protein sequence ID" value="KAE9219935.1"/>
    <property type="molecule type" value="Genomic_DNA"/>
</dbReference>
<evidence type="ECO:0000313" key="6">
    <source>
        <dbReference type="EMBL" id="KAE9102804.1"/>
    </source>
</evidence>
<evidence type="ECO:0000313" key="10">
    <source>
        <dbReference type="EMBL" id="KAE9282860.1"/>
    </source>
</evidence>
<dbReference type="Proteomes" id="UP000440732">
    <property type="component" value="Unassembled WGS sequence"/>
</dbReference>
<reference evidence="11 12" key="1">
    <citation type="submission" date="2018-08" db="EMBL/GenBank/DDBJ databases">
        <title>Genomic investigation of the strawberry pathogen Phytophthora fragariae indicates pathogenicity is determined by transcriptional variation in three key races.</title>
        <authorList>
            <person name="Adams T.M."/>
            <person name="Armitage A.D."/>
            <person name="Sobczyk M.K."/>
            <person name="Bates H.J."/>
            <person name="Dunwell J.M."/>
            <person name="Nellist C.F."/>
            <person name="Harrison R.J."/>
        </authorList>
    </citation>
    <scope>NUCLEOTIDE SEQUENCE [LARGE SCALE GENOMIC DNA]</scope>
    <source>
        <strain evidence="10 13">A4</strain>
        <strain evidence="9 14">BC-1</strain>
        <strain evidence="8 18">BC-23</strain>
        <strain evidence="7 12">NOV-27</strain>
        <strain evidence="5 15">NOV-5</strain>
        <strain evidence="6 16">NOV-71</strain>
        <strain evidence="2 11">NOV-9</strain>
        <strain evidence="4 19">ONT-3</strain>
        <strain evidence="3 17">SCRP245</strain>
    </source>
</reference>
<keyword evidence="12" id="KW-1185">Reference proteome</keyword>
<proteinExistence type="predicted"/>
<evidence type="ECO:0000313" key="9">
    <source>
        <dbReference type="EMBL" id="KAE9220633.1"/>
    </source>
</evidence>
<evidence type="ECO:0000313" key="4">
    <source>
        <dbReference type="EMBL" id="KAE9078215.1"/>
    </source>
</evidence>
<evidence type="ECO:0000313" key="5">
    <source>
        <dbReference type="EMBL" id="KAE9100722.1"/>
    </source>
</evidence>
<evidence type="ECO:0000313" key="14">
    <source>
        <dbReference type="Proteomes" id="UP000440367"/>
    </source>
</evidence>
<evidence type="ECO:0000313" key="7">
    <source>
        <dbReference type="EMBL" id="KAE9203137.1"/>
    </source>
</evidence>
<comment type="caution">
    <text evidence="9">The sequence shown here is derived from an EMBL/GenBank/DDBJ whole genome shotgun (WGS) entry which is preliminary data.</text>
</comment>
<feature type="compositionally biased region" description="Acidic residues" evidence="1">
    <location>
        <begin position="180"/>
        <end position="191"/>
    </location>
</feature>
<sequence length="331" mass="38082">MPRNEGTPEQAWYTHVSTHASMEEVLIAMHSYDAFQYVIAYNYGKMGNGKVFSCISHQNCPIRLRIVEVHDDEEDIPVTYRLEVSGAHGTLETNKRRMGIDMALKPEVDALLVAGTPARECRRILMEKYQDEPMMLAKVPDKRKFHNRRVTLIKNGEMTSSRRRGKRARTPSVESVHSEGEEEEEGEEENEEGRGENDQQSFTAMFTGDEIHELEEQRDAVVEGDAEYEDDDFDKAKLMEEFAAFPARPVFWSVLKKFRYIDDKNGSMVTQWLTGQVIGWETSEHNPVKWMVRFTDGEKRQLELEELVDMIRASVELGLNVTGRPLDIQMG</sequence>
<dbReference type="EMBL" id="QXFW01000792">
    <property type="protein sequence ID" value="KAE9002918.1"/>
    <property type="molecule type" value="Genomic_DNA"/>
</dbReference>
<dbReference type="EMBL" id="QXGB01000837">
    <property type="protein sequence ID" value="KAE9203137.1"/>
    <property type="molecule type" value="Genomic_DNA"/>
</dbReference>
<evidence type="ECO:0000256" key="1">
    <source>
        <dbReference type="SAM" id="MobiDB-lite"/>
    </source>
</evidence>
<dbReference type="Proteomes" id="UP000476176">
    <property type="component" value="Unassembled WGS sequence"/>
</dbReference>
<gene>
    <name evidence="10" type="ORF">PF001_g23111</name>
    <name evidence="9" type="ORF">PF002_g15829</name>
    <name evidence="8" type="ORF">PF004_g13470</name>
    <name evidence="7" type="ORF">PF005_g14302</name>
    <name evidence="5" type="ORF">PF006_g22841</name>
    <name evidence="6" type="ORF">PF007_g14621</name>
    <name evidence="2" type="ORF">PF009_g15652</name>
    <name evidence="4" type="ORF">PF010_g23211</name>
    <name evidence="3" type="ORF">PF011_g13105</name>
</gene>
<evidence type="ECO:0000313" key="8">
    <source>
        <dbReference type="EMBL" id="KAE9219935.1"/>
    </source>
</evidence>
<dbReference type="Proteomes" id="UP000437068">
    <property type="component" value="Unassembled WGS sequence"/>
</dbReference>
<dbReference type="EMBL" id="QXGA01002276">
    <property type="protein sequence ID" value="KAE9100722.1"/>
    <property type="molecule type" value="Genomic_DNA"/>
</dbReference>
<dbReference type="EMBL" id="QXGE01002326">
    <property type="protein sequence ID" value="KAE9282860.1"/>
    <property type="molecule type" value="Genomic_DNA"/>
</dbReference>
<protein>
    <submittedName>
        <fullName evidence="9">Uncharacterized protein</fullName>
    </submittedName>
</protein>
<feature type="region of interest" description="Disordered" evidence="1">
    <location>
        <begin position="152"/>
        <end position="199"/>
    </location>
</feature>
<dbReference type="EMBL" id="QXFX01002321">
    <property type="protein sequence ID" value="KAE9078215.1"/>
    <property type="molecule type" value="Genomic_DNA"/>
</dbReference>
<evidence type="ECO:0000313" key="16">
    <source>
        <dbReference type="Proteomes" id="UP000441208"/>
    </source>
</evidence>
<dbReference type="AlphaFoldDB" id="A0A6A3YNJ2"/>
<evidence type="ECO:0000313" key="15">
    <source>
        <dbReference type="Proteomes" id="UP000440732"/>
    </source>
</evidence>
<evidence type="ECO:0000313" key="3">
    <source>
        <dbReference type="EMBL" id="KAE9002918.1"/>
    </source>
</evidence>
<dbReference type="Proteomes" id="UP000429523">
    <property type="component" value="Unassembled WGS sequence"/>
</dbReference>
<evidence type="ECO:0000313" key="17">
    <source>
        <dbReference type="Proteomes" id="UP000460718"/>
    </source>
</evidence>
<evidence type="ECO:0000313" key="12">
    <source>
        <dbReference type="Proteomes" id="UP000433483"/>
    </source>
</evidence>
<dbReference type="OrthoDB" id="96880at2759"/>
<dbReference type="Proteomes" id="UP000488956">
    <property type="component" value="Unassembled WGS sequence"/>
</dbReference>
<dbReference type="Proteomes" id="UP000460718">
    <property type="component" value="Unassembled WGS sequence"/>
</dbReference>
<dbReference type="Proteomes" id="UP000433483">
    <property type="component" value="Unassembled WGS sequence"/>
</dbReference>
<evidence type="ECO:0000313" key="19">
    <source>
        <dbReference type="Proteomes" id="UP000488956"/>
    </source>
</evidence>
<dbReference type="EMBL" id="QXGD01000908">
    <property type="protein sequence ID" value="KAE9220633.1"/>
    <property type="molecule type" value="Genomic_DNA"/>
</dbReference>